<organism evidence="2 3">
    <name type="scientific">Streptomyces camelliae</name>
    <dbReference type="NCBI Taxonomy" id="3004093"/>
    <lineage>
        <taxon>Bacteria</taxon>
        <taxon>Bacillati</taxon>
        <taxon>Actinomycetota</taxon>
        <taxon>Actinomycetes</taxon>
        <taxon>Kitasatosporales</taxon>
        <taxon>Streptomycetaceae</taxon>
        <taxon>Streptomyces</taxon>
    </lineage>
</organism>
<evidence type="ECO:0000313" key="2">
    <source>
        <dbReference type="EMBL" id="WBO66971.1"/>
    </source>
</evidence>
<name>A0ABY7PDR5_9ACTN</name>
<accession>A0ABY7PDR5</accession>
<dbReference type="Proteomes" id="UP001212326">
    <property type="component" value="Chromosome"/>
</dbReference>
<keyword evidence="3" id="KW-1185">Reference proteome</keyword>
<evidence type="ECO:0000313" key="3">
    <source>
        <dbReference type="Proteomes" id="UP001212326"/>
    </source>
</evidence>
<protein>
    <submittedName>
        <fullName evidence="2">Tat pathway signal sequence domain protein</fullName>
    </submittedName>
</protein>
<sequence length="220" mass="23480">MSGIGPLEPGEGTRAWDTGEQPEATPNHLRRVRSAFAVRYARHRRATLALAAAAVLLGGGGYLYATRPQRPAQPPPPPTPFPAQTVEVVYAGGLPTPAGAPPRSFSFAVLLSVESGPPVTVTRVTQPYAGLSLVTDPRTPFRTAEGSARKITITMHVTECGKVPKDAGLPFLDVTLRNTRAMQIQSFILGTRYAQHLSQALKEACGNKITSSPKPARHLN</sequence>
<dbReference type="RefSeq" id="WP_270084378.1">
    <property type="nucleotide sequence ID" value="NZ_CP115300.1"/>
</dbReference>
<evidence type="ECO:0000256" key="1">
    <source>
        <dbReference type="SAM" id="MobiDB-lite"/>
    </source>
</evidence>
<reference evidence="2 3" key="1">
    <citation type="submission" date="2022-12" db="EMBL/GenBank/DDBJ databases">
        <authorList>
            <person name="Mo P."/>
        </authorList>
    </citation>
    <scope>NUCLEOTIDE SEQUENCE [LARGE SCALE GENOMIC DNA]</scope>
    <source>
        <strain evidence="2 3">HUAS 2-6</strain>
    </source>
</reference>
<gene>
    <name evidence="2" type="ORF">O1G22_31265</name>
</gene>
<proteinExistence type="predicted"/>
<feature type="region of interest" description="Disordered" evidence="1">
    <location>
        <begin position="1"/>
        <end position="28"/>
    </location>
</feature>
<dbReference type="EMBL" id="CP115300">
    <property type="protein sequence ID" value="WBO66971.1"/>
    <property type="molecule type" value="Genomic_DNA"/>
</dbReference>